<keyword evidence="4" id="KW-1185">Reference proteome</keyword>
<evidence type="ECO:0000313" key="4">
    <source>
        <dbReference type="Proteomes" id="UP001054889"/>
    </source>
</evidence>
<dbReference type="InterPro" id="IPR007541">
    <property type="entry name" value="Uncharacterised_BSP"/>
</dbReference>
<keyword evidence="2" id="KW-0732">Signal</keyword>
<protein>
    <recommendedName>
        <fullName evidence="5">Plant basic secretory protein (BSP) family protein</fullName>
    </recommendedName>
</protein>
<evidence type="ECO:0000256" key="1">
    <source>
        <dbReference type="SAM" id="MobiDB-lite"/>
    </source>
</evidence>
<evidence type="ECO:0000256" key="2">
    <source>
        <dbReference type="SAM" id="SignalP"/>
    </source>
</evidence>
<dbReference type="Pfam" id="PF04450">
    <property type="entry name" value="BSP"/>
    <property type="match status" value="1"/>
</dbReference>
<evidence type="ECO:0008006" key="5">
    <source>
        <dbReference type="Google" id="ProtNLM"/>
    </source>
</evidence>
<reference evidence="3" key="2">
    <citation type="submission" date="2021-12" db="EMBL/GenBank/DDBJ databases">
        <title>Resequencing data analysis of finger millet.</title>
        <authorList>
            <person name="Hatakeyama M."/>
            <person name="Aluri S."/>
            <person name="Balachadran M.T."/>
            <person name="Sivarajan S.R."/>
            <person name="Poveda L."/>
            <person name="Shimizu-Inatsugi R."/>
            <person name="Schlapbach R."/>
            <person name="Sreeman S.M."/>
            <person name="Shimizu K.K."/>
        </authorList>
    </citation>
    <scope>NUCLEOTIDE SEQUENCE</scope>
</reference>
<feature type="region of interest" description="Disordered" evidence="1">
    <location>
        <begin position="252"/>
        <end position="278"/>
    </location>
</feature>
<dbReference type="EMBL" id="BQKI01000074">
    <property type="protein sequence ID" value="GJN19741.1"/>
    <property type="molecule type" value="Genomic_DNA"/>
</dbReference>
<organism evidence="3 4">
    <name type="scientific">Eleusine coracana subsp. coracana</name>
    <dbReference type="NCBI Taxonomy" id="191504"/>
    <lineage>
        <taxon>Eukaryota</taxon>
        <taxon>Viridiplantae</taxon>
        <taxon>Streptophyta</taxon>
        <taxon>Embryophyta</taxon>
        <taxon>Tracheophyta</taxon>
        <taxon>Spermatophyta</taxon>
        <taxon>Magnoliopsida</taxon>
        <taxon>Liliopsida</taxon>
        <taxon>Poales</taxon>
        <taxon>Poaceae</taxon>
        <taxon>PACMAD clade</taxon>
        <taxon>Chloridoideae</taxon>
        <taxon>Cynodonteae</taxon>
        <taxon>Eleusininae</taxon>
        <taxon>Eleusine</taxon>
    </lineage>
</organism>
<comment type="caution">
    <text evidence="3">The sequence shown here is derived from an EMBL/GenBank/DDBJ whole genome shotgun (WGS) entry which is preliminary data.</text>
</comment>
<proteinExistence type="predicted"/>
<name>A0AAV5EC17_ELECO</name>
<dbReference type="PANTHER" id="PTHR33321:SF12">
    <property type="entry name" value="PLANT BASIC SECRETORY PROTEIN (BSP) FAMILY PROTEIN"/>
    <property type="match status" value="1"/>
</dbReference>
<reference evidence="3" key="1">
    <citation type="journal article" date="2018" name="DNA Res.">
        <title>Multiple hybrid de novo genome assembly of finger millet, an orphan allotetraploid crop.</title>
        <authorList>
            <person name="Hatakeyama M."/>
            <person name="Aluri S."/>
            <person name="Balachadran M.T."/>
            <person name="Sivarajan S.R."/>
            <person name="Patrignani A."/>
            <person name="Gruter S."/>
            <person name="Poveda L."/>
            <person name="Shimizu-Inatsugi R."/>
            <person name="Baeten J."/>
            <person name="Francoijs K.J."/>
            <person name="Nataraja K.N."/>
            <person name="Reddy Y.A.N."/>
            <person name="Phadnis S."/>
            <person name="Ravikumar R.L."/>
            <person name="Schlapbach R."/>
            <person name="Sreeman S.M."/>
            <person name="Shimizu K.K."/>
        </authorList>
    </citation>
    <scope>NUCLEOTIDE SEQUENCE</scope>
</reference>
<sequence>MKLHIAAVASLLALAATAGAVTFDATNTASDTAGGQRFDQDVGLDYAKQVLSDASTFCWNTFNQQSAADRKPVDAVTLVVEDIDGVAFTRDNGIHLSAQYVGGYSGDVKTEVTGVLYHEVTHVWQWDGQGQANGGLIEGIADFVRLKAGYAPGHWVQPGQGDRWDQGYDVTARFLDYCDSLMPGFVALLNAKMKDGYSDDFFAQILGKDVQQCGATTRPSMEADVGNVHLVSAVLIVEECVALLPTMDSSVDTPLDRGRRTRRRTASPKSLTWPRLNF</sequence>
<feature type="chain" id="PRO_5043596186" description="Plant basic secretory protein (BSP) family protein" evidence="2">
    <location>
        <begin position="21"/>
        <end position="278"/>
    </location>
</feature>
<dbReference type="Proteomes" id="UP001054889">
    <property type="component" value="Unassembled WGS sequence"/>
</dbReference>
<feature type="signal peptide" evidence="2">
    <location>
        <begin position="1"/>
        <end position="20"/>
    </location>
</feature>
<evidence type="ECO:0000313" key="3">
    <source>
        <dbReference type="EMBL" id="GJN19741.1"/>
    </source>
</evidence>
<accession>A0AAV5EC17</accession>
<dbReference type="PANTHER" id="PTHR33321">
    <property type="match status" value="1"/>
</dbReference>
<dbReference type="AlphaFoldDB" id="A0AAV5EC17"/>
<gene>
    <name evidence="3" type="primary">gb07047</name>
    <name evidence="3" type="ORF">PR202_gb07047</name>
</gene>